<evidence type="ECO:0000256" key="5">
    <source>
        <dbReference type="ARBA" id="ARBA00034808"/>
    </source>
</evidence>
<dbReference type="GO" id="GO:0005524">
    <property type="term" value="F:ATP binding"/>
    <property type="evidence" value="ECO:0007669"/>
    <property type="project" value="InterPro"/>
</dbReference>
<evidence type="ECO:0000256" key="7">
    <source>
        <dbReference type="SAM" id="MobiDB-lite"/>
    </source>
</evidence>
<dbReference type="AlphaFoldDB" id="A0A9N9DD80"/>
<dbReference type="SUPFAM" id="SSF52540">
    <property type="entry name" value="P-loop containing nucleoside triphosphate hydrolases"/>
    <property type="match status" value="1"/>
</dbReference>
<keyword evidence="2" id="KW-0238">DNA-binding</keyword>
<organism evidence="9 10">
    <name type="scientific">Dentiscutata erythropus</name>
    <dbReference type="NCBI Taxonomy" id="1348616"/>
    <lineage>
        <taxon>Eukaryota</taxon>
        <taxon>Fungi</taxon>
        <taxon>Fungi incertae sedis</taxon>
        <taxon>Mucoromycota</taxon>
        <taxon>Glomeromycotina</taxon>
        <taxon>Glomeromycetes</taxon>
        <taxon>Diversisporales</taxon>
        <taxon>Gigasporaceae</taxon>
        <taxon>Dentiscutata</taxon>
    </lineage>
</organism>
<dbReference type="GO" id="GO:0006310">
    <property type="term" value="P:DNA recombination"/>
    <property type="evidence" value="ECO:0007669"/>
    <property type="project" value="TreeGrafter"/>
</dbReference>
<dbReference type="Proteomes" id="UP000789405">
    <property type="component" value="Unassembled WGS sequence"/>
</dbReference>
<evidence type="ECO:0000256" key="6">
    <source>
        <dbReference type="SAM" id="Coils"/>
    </source>
</evidence>
<keyword evidence="10" id="KW-1185">Reference proteome</keyword>
<comment type="similarity">
    <text evidence="1">Belongs to the helicase family. RecQ subfamily.</text>
</comment>
<dbReference type="OrthoDB" id="2421353at2759"/>
<keyword evidence="3" id="KW-0413">Isomerase</keyword>
<dbReference type="GO" id="GO:0005694">
    <property type="term" value="C:chromosome"/>
    <property type="evidence" value="ECO:0007669"/>
    <property type="project" value="TreeGrafter"/>
</dbReference>
<dbReference type="EC" id="5.6.2.4" evidence="5"/>
<keyword evidence="6" id="KW-0175">Coiled coil</keyword>
<evidence type="ECO:0000256" key="2">
    <source>
        <dbReference type="ARBA" id="ARBA00023125"/>
    </source>
</evidence>
<gene>
    <name evidence="9" type="ORF">DERYTH_LOCUS9141</name>
</gene>
<protein>
    <recommendedName>
        <fullName evidence="5">DNA 3'-5' helicase</fullName>
        <ecNumber evidence="5">5.6.2.4</ecNumber>
    </recommendedName>
</protein>
<comment type="caution">
    <text evidence="9">The sequence shown here is derived from an EMBL/GenBank/DDBJ whole genome shotgun (WGS) entry which is preliminary data.</text>
</comment>
<proteinExistence type="inferred from homology"/>
<evidence type="ECO:0000259" key="8">
    <source>
        <dbReference type="Pfam" id="PF00270"/>
    </source>
</evidence>
<evidence type="ECO:0000313" key="9">
    <source>
        <dbReference type="EMBL" id="CAG8630879.1"/>
    </source>
</evidence>
<sequence>PSNTSSFYNESNNMDEAFQESIDKISQESADKASQESIDETYSKNINKHRSPGSVASYQTFTYEIMHNTVSMIIPSAEQDQNKNITTYGVHYSELNSDRIKYKQQTKNLFVSEQSQYLQLLPQHATLPNNYDKTNKQSSLYQLLTVNGIEPDVNKKVYIPLIPGYTIYTYYDVYLKISLEWNEVQQMIFYKWIDYGDNWKFITEQKSQSLPDNLNSLRNHLQSAPIKYKGALSMTCVLEFNCKENKKKRITMINSAKNKARKLESSEDIQAGLPIKAEGWNTSSSVTQALEIQLQEVRNELKNTKKKLHRSLETIQKLNADEGTISDENNENSNLSSTNTIQLMVNNLIKNGKLGSTIFVNTDIYLTLILNQPCPICYTAEITNKKLSITVNGLGIKIIIKYLNCKATTKHSNESPEMDFSTSIAAAGLVGGVNLGITRQSSKSQYFAKQDKLFDGFKNEAVNSAQKALHKVLDKLIENKQFNLEVSFDCQWSHVCEAPAASENDHKPIIGFHVAEKSRKYQKTDRQVVTINEGNHNGSSSTMEHSILITIIEQISPVLETSEIVLDVSIDGDLNSNKTLGAQKIVHKICANLKHKAKNVRAKIAKNNKWKYLESPIMKYYVQCVYAATARANDPNLPTPTEQDLFKMQTEGVIAHLQNNHDDCWNEVCWFTENPDMILPEPNLILYTKSQCEALLKDLKQYMKLTGQGLITTIRTSANEAVNRIKLNYTDKKTDYPKSFSARHALAVLHNNDGLLTLLETIRKVAKLPEFFEQDIVNIIKIWKNRNDKRQLNIHTINERNKSRSNKFEEQKKWLEGFDYDKDLLPYKIGVNDEMLERKFHFDIFVKCNGCLSFPIKYPVGLCSICGFWAKYDMNIYIPIQPDNNISLAKSSDTDILEAALKNIFNLSEYREYQRESIESFINRHNILTILKTGGGKTLIYAIASLLFKGLTVVFTSLKSLMDDQLATFYALSEQPPELQERILEN</sequence>
<dbReference type="EMBL" id="CAJVPY010004904">
    <property type="protein sequence ID" value="CAG8630879.1"/>
    <property type="molecule type" value="Genomic_DNA"/>
</dbReference>
<dbReference type="InterPro" id="IPR027417">
    <property type="entry name" value="P-loop_NTPase"/>
</dbReference>
<feature type="region of interest" description="Disordered" evidence="7">
    <location>
        <begin position="1"/>
        <end position="53"/>
    </location>
</feature>
<dbReference type="GO" id="GO:0005737">
    <property type="term" value="C:cytoplasm"/>
    <property type="evidence" value="ECO:0007669"/>
    <property type="project" value="TreeGrafter"/>
</dbReference>
<dbReference type="Gene3D" id="3.40.50.300">
    <property type="entry name" value="P-loop containing nucleotide triphosphate hydrolases"/>
    <property type="match status" value="1"/>
</dbReference>
<feature type="coiled-coil region" evidence="6">
    <location>
        <begin position="287"/>
        <end position="321"/>
    </location>
</feature>
<feature type="domain" description="DEAD/DEAH-box helicase" evidence="8">
    <location>
        <begin position="912"/>
        <end position="974"/>
    </location>
</feature>
<feature type="compositionally biased region" description="Polar residues" evidence="7">
    <location>
        <begin position="1"/>
        <end position="14"/>
    </location>
</feature>
<dbReference type="Pfam" id="PF00270">
    <property type="entry name" value="DEAD"/>
    <property type="match status" value="1"/>
</dbReference>
<accession>A0A9N9DD80</accession>
<dbReference type="PANTHER" id="PTHR13710:SF105">
    <property type="entry name" value="ATP-DEPENDENT DNA HELICASE Q1"/>
    <property type="match status" value="1"/>
</dbReference>
<evidence type="ECO:0000256" key="3">
    <source>
        <dbReference type="ARBA" id="ARBA00023235"/>
    </source>
</evidence>
<evidence type="ECO:0000313" key="10">
    <source>
        <dbReference type="Proteomes" id="UP000789405"/>
    </source>
</evidence>
<dbReference type="InterPro" id="IPR011545">
    <property type="entry name" value="DEAD/DEAH_box_helicase_dom"/>
</dbReference>
<name>A0A9N9DD80_9GLOM</name>
<feature type="non-terminal residue" evidence="9">
    <location>
        <position position="1"/>
    </location>
</feature>
<dbReference type="PANTHER" id="PTHR13710">
    <property type="entry name" value="DNA HELICASE RECQ FAMILY MEMBER"/>
    <property type="match status" value="1"/>
</dbReference>
<dbReference type="GO" id="GO:0006281">
    <property type="term" value="P:DNA repair"/>
    <property type="evidence" value="ECO:0007669"/>
    <property type="project" value="TreeGrafter"/>
</dbReference>
<comment type="catalytic activity">
    <reaction evidence="4">
        <text>Couples ATP hydrolysis with the unwinding of duplex DNA by translocating in the 3'-5' direction.</text>
        <dbReference type="EC" id="5.6.2.4"/>
    </reaction>
</comment>
<dbReference type="GO" id="GO:0009378">
    <property type="term" value="F:four-way junction helicase activity"/>
    <property type="evidence" value="ECO:0007669"/>
    <property type="project" value="TreeGrafter"/>
</dbReference>
<reference evidence="9" key="1">
    <citation type="submission" date="2021-06" db="EMBL/GenBank/DDBJ databases">
        <authorList>
            <person name="Kallberg Y."/>
            <person name="Tangrot J."/>
            <person name="Rosling A."/>
        </authorList>
    </citation>
    <scope>NUCLEOTIDE SEQUENCE</scope>
    <source>
        <strain evidence="9">MA453B</strain>
    </source>
</reference>
<evidence type="ECO:0000256" key="1">
    <source>
        <dbReference type="ARBA" id="ARBA00005446"/>
    </source>
</evidence>
<evidence type="ECO:0000256" key="4">
    <source>
        <dbReference type="ARBA" id="ARBA00034617"/>
    </source>
</evidence>
<dbReference type="GO" id="GO:0043138">
    <property type="term" value="F:3'-5' DNA helicase activity"/>
    <property type="evidence" value="ECO:0007669"/>
    <property type="project" value="UniProtKB-EC"/>
</dbReference>
<dbReference type="GO" id="GO:0003677">
    <property type="term" value="F:DNA binding"/>
    <property type="evidence" value="ECO:0007669"/>
    <property type="project" value="UniProtKB-KW"/>
</dbReference>
<feature type="compositionally biased region" description="Basic and acidic residues" evidence="7">
    <location>
        <begin position="21"/>
        <end position="34"/>
    </location>
</feature>